<gene>
    <name evidence="1" type="ORF">TorRG33x02_348280</name>
</gene>
<protein>
    <submittedName>
        <fullName evidence="1">Uncharacterized protein</fullName>
    </submittedName>
</protein>
<evidence type="ECO:0000313" key="2">
    <source>
        <dbReference type="Proteomes" id="UP000237000"/>
    </source>
</evidence>
<name>A0A2P5AKA6_TREOI</name>
<comment type="caution">
    <text evidence="1">The sequence shown here is derived from an EMBL/GenBank/DDBJ whole genome shotgun (WGS) entry which is preliminary data.</text>
</comment>
<evidence type="ECO:0000313" key="1">
    <source>
        <dbReference type="EMBL" id="PON36978.1"/>
    </source>
</evidence>
<dbReference type="EMBL" id="JXTC01000807">
    <property type="protein sequence ID" value="PON36978.1"/>
    <property type="molecule type" value="Genomic_DNA"/>
</dbReference>
<feature type="non-terminal residue" evidence="1">
    <location>
        <position position="1"/>
    </location>
</feature>
<dbReference type="Proteomes" id="UP000237000">
    <property type="component" value="Unassembled WGS sequence"/>
</dbReference>
<dbReference type="InParanoid" id="A0A2P5AKA6"/>
<reference evidence="2" key="1">
    <citation type="submission" date="2016-06" db="EMBL/GenBank/DDBJ databases">
        <title>Parallel loss of symbiosis genes in relatives of nitrogen-fixing non-legume Parasponia.</title>
        <authorList>
            <person name="Van Velzen R."/>
            <person name="Holmer R."/>
            <person name="Bu F."/>
            <person name="Rutten L."/>
            <person name="Van Zeijl A."/>
            <person name="Liu W."/>
            <person name="Santuari L."/>
            <person name="Cao Q."/>
            <person name="Sharma T."/>
            <person name="Shen D."/>
            <person name="Roswanjaya Y."/>
            <person name="Wardhani T."/>
            <person name="Kalhor M.S."/>
            <person name="Jansen J."/>
            <person name="Van den Hoogen J."/>
            <person name="Gungor B."/>
            <person name="Hartog M."/>
            <person name="Hontelez J."/>
            <person name="Verver J."/>
            <person name="Yang W.-C."/>
            <person name="Schijlen E."/>
            <person name="Repin R."/>
            <person name="Schilthuizen M."/>
            <person name="Schranz E."/>
            <person name="Heidstra R."/>
            <person name="Miyata K."/>
            <person name="Fedorova E."/>
            <person name="Kohlen W."/>
            <person name="Bisseling T."/>
            <person name="Smit S."/>
            <person name="Geurts R."/>
        </authorList>
    </citation>
    <scope>NUCLEOTIDE SEQUENCE [LARGE SCALE GENOMIC DNA]</scope>
    <source>
        <strain evidence="2">cv. RG33-2</strain>
    </source>
</reference>
<dbReference type="AlphaFoldDB" id="A0A2P5AKA6"/>
<proteinExistence type="predicted"/>
<organism evidence="1 2">
    <name type="scientific">Trema orientale</name>
    <name type="common">Charcoal tree</name>
    <name type="synonym">Celtis orientalis</name>
    <dbReference type="NCBI Taxonomy" id="63057"/>
    <lineage>
        <taxon>Eukaryota</taxon>
        <taxon>Viridiplantae</taxon>
        <taxon>Streptophyta</taxon>
        <taxon>Embryophyta</taxon>
        <taxon>Tracheophyta</taxon>
        <taxon>Spermatophyta</taxon>
        <taxon>Magnoliopsida</taxon>
        <taxon>eudicotyledons</taxon>
        <taxon>Gunneridae</taxon>
        <taxon>Pentapetalae</taxon>
        <taxon>rosids</taxon>
        <taxon>fabids</taxon>
        <taxon>Rosales</taxon>
        <taxon>Cannabaceae</taxon>
        <taxon>Trema</taxon>
    </lineage>
</organism>
<sequence length="56" mass="6549">EMVFGQPFSTNHPSLWRSFPDVMINRIGECLAGFGRINYRQYENLHRRCVGFSSAR</sequence>
<accession>A0A2P5AKA6</accession>
<keyword evidence="2" id="KW-1185">Reference proteome</keyword>